<keyword evidence="10" id="KW-1133">Transmembrane helix</keyword>
<dbReference type="InterPro" id="IPR040720">
    <property type="entry name" value="GH81_C"/>
</dbReference>
<keyword evidence="5" id="KW-0119">Carbohydrate metabolism</keyword>
<evidence type="ECO:0000256" key="1">
    <source>
        <dbReference type="ARBA" id="ARBA00000382"/>
    </source>
</evidence>
<dbReference type="GO" id="GO:0052861">
    <property type="term" value="F:endo-1,3(4)-beta-glucanase activity"/>
    <property type="evidence" value="ECO:0007669"/>
    <property type="project" value="InterPro"/>
</dbReference>
<dbReference type="GO" id="GO:0042973">
    <property type="term" value="F:glucan endo-1,3-beta-D-glucosidase activity"/>
    <property type="evidence" value="ECO:0007669"/>
    <property type="project" value="UniProtKB-EC"/>
</dbReference>
<dbReference type="PROSITE" id="PS52008">
    <property type="entry name" value="GH81"/>
    <property type="match status" value="1"/>
</dbReference>
<keyword evidence="14" id="KW-1185">Reference proteome</keyword>
<evidence type="ECO:0000256" key="5">
    <source>
        <dbReference type="ARBA" id="ARBA00023277"/>
    </source>
</evidence>
<evidence type="ECO:0000259" key="12">
    <source>
        <dbReference type="Pfam" id="PF17652"/>
    </source>
</evidence>
<dbReference type="Proteomes" id="UP001230188">
    <property type="component" value="Unassembled WGS sequence"/>
</dbReference>
<dbReference type="InterPro" id="IPR005200">
    <property type="entry name" value="Endo-beta-glucanase"/>
</dbReference>
<keyword evidence="7" id="KW-0961">Cell wall biogenesis/degradation</keyword>
<dbReference type="Gene3D" id="2.70.98.30">
    <property type="entry name" value="Golgi alpha-mannosidase II, domain 4"/>
    <property type="match status" value="1"/>
</dbReference>
<keyword evidence="10" id="KW-0812">Transmembrane</keyword>
<feature type="domain" description="Glycosyl hydrolase family 81 C-terminal" evidence="12">
    <location>
        <begin position="485"/>
        <end position="811"/>
    </location>
</feature>
<sequence length="890" mass="96529">MSSGLVGDRGSSSRSLGERVSSLRSLGERDELLSQTSTMSLGNGSFISVGGKYHHHRRRRSPTQRRLLKVVAAVFVCGVVLALMFKNAMESKVGELGPWAVRGFSTAGPHFKSPSALWEAGAQAPFPTGSWWLNAVIDKGTGAVPATPYQILCDSRGVLISYSVRRRVASRDAQVDEFGIDWLATTMTVGSSAADVAAEVARRVDEQQRAAGDYVAAADAIAATADGGVSHSGRRLSSRSHLGAVMRYDTGLSVAMVKGSPAVTLELDDDAAVSSALVLAPGADSGGRVRNATRVSPVAWVVTLSDDSRWVVVVGGSEFSDETTTISSSSSLVAVDEAVVVRGASFARVAAVPTNASIDGFVSRCPTTYARGGDVRIVDKATYALEWDVRRDPSCPDFSGLALAHHLDLKTAKKNGERVASGFESAKGPMYWMSGDAWTFREDLPDVSFHHRGYAVTDVARRKIISAQAKRDALSLKAHATRQAKEGSYGAVYFEGKELARLARLALVCMHVEAECADLALRFLEKRYERVISRAELFGLDSSWGGIVALEGYKGDPFANFGNALYSDHHFHYGYYAYAGAVLCKYRPFWGRRWARRIRELVLDFANPFDDGAVKFRDPRFPVARHKDWYDSHSWATGVVTYATGKSQESSSEAVHAYHAVALLGDALRDPALRDWGRLLMATEIRGAQRYWHMHPDEGIYSEVFAANRMAGSVSGAAVSAATWFGSNPEFVTGIQVLPVLTGLTDYLFKPNFVCEQLPVLERALGRRTPQVAEAWRGVILAEVAVAEPKQAWDEACLLDQNLFDDGNSKANLLHWIASRFADNSTSSCDGDFDLHDQNDQDYDDLPSDITGVDPSCAANLACVAFGLEGFCCPQNDGYVFGCCPVLKSP</sequence>
<accession>A0AAD7XI53</accession>
<comment type="caution">
    <text evidence="13">The sequence shown here is derived from an EMBL/GenBank/DDBJ whole genome shotgun (WGS) entry which is preliminary data.</text>
</comment>
<dbReference type="GO" id="GO:0000272">
    <property type="term" value="P:polysaccharide catabolic process"/>
    <property type="evidence" value="ECO:0007669"/>
    <property type="project" value="UniProtKB-KW"/>
</dbReference>
<reference evidence="13" key="1">
    <citation type="submission" date="2023-01" db="EMBL/GenBank/DDBJ databases">
        <title>Metagenome sequencing of chrysophaentin producing Chrysophaeum taylorii.</title>
        <authorList>
            <person name="Davison J."/>
            <person name="Bewley C."/>
        </authorList>
    </citation>
    <scope>NUCLEOTIDE SEQUENCE</scope>
    <source>
        <strain evidence="13">NIES-1699</strain>
    </source>
</reference>
<evidence type="ECO:0000259" key="11">
    <source>
        <dbReference type="Pfam" id="PF03639"/>
    </source>
</evidence>
<evidence type="ECO:0000313" key="13">
    <source>
        <dbReference type="EMBL" id="KAJ8600238.1"/>
    </source>
</evidence>
<dbReference type="PANTHER" id="PTHR31983">
    <property type="entry name" value="ENDO-1,3(4)-BETA-GLUCANASE 1"/>
    <property type="match status" value="1"/>
</dbReference>
<comment type="similarity">
    <text evidence="2">Belongs to the glycosyl hydrolase 81 family.</text>
</comment>
<dbReference type="InterPro" id="IPR040451">
    <property type="entry name" value="GH81_N"/>
</dbReference>
<evidence type="ECO:0000313" key="14">
    <source>
        <dbReference type="Proteomes" id="UP001230188"/>
    </source>
</evidence>
<keyword evidence="10" id="KW-0472">Membrane</keyword>
<dbReference type="GO" id="GO:0071555">
    <property type="term" value="P:cell wall organization"/>
    <property type="evidence" value="ECO:0007669"/>
    <property type="project" value="UniProtKB-KW"/>
</dbReference>
<evidence type="ECO:0000256" key="8">
    <source>
        <dbReference type="ARBA" id="ARBA00023326"/>
    </source>
</evidence>
<proteinExistence type="inferred from homology"/>
<dbReference type="Pfam" id="PF03639">
    <property type="entry name" value="Glyco_hydro_81"/>
    <property type="match status" value="1"/>
</dbReference>
<keyword evidence="8" id="KW-0624">Polysaccharide degradation</keyword>
<organism evidence="13 14">
    <name type="scientific">Chrysophaeum taylorii</name>
    <dbReference type="NCBI Taxonomy" id="2483200"/>
    <lineage>
        <taxon>Eukaryota</taxon>
        <taxon>Sar</taxon>
        <taxon>Stramenopiles</taxon>
        <taxon>Ochrophyta</taxon>
        <taxon>Pelagophyceae</taxon>
        <taxon>Pelagomonadales</taxon>
        <taxon>Pelagomonadaceae</taxon>
        <taxon>Chrysophaeum</taxon>
    </lineage>
</organism>
<evidence type="ECO:0000256" key="3">
    <source>
        <dbReference type="ARBA" id="ARBA00012780"/>
    </source>
</evidence>
<evidence type="ECO:0000256" key="9">
    <source>
        <dbReference type="SAM" id="MobiDB-lite"/>
    </source>
</evidence>
<keyword evidence="4" id="KW-0378">Hydrolase</keyword>
<keyword evidence="6" id="KW-0326">Glycosidase</keyword>
<feature type="region of interest" description="Disordered" evidence="9">
    <location>
        <begin position="1"/>
        <end position="22"/>
    </location>
</feature>
<dbReference type="EC" id="3.2.1.39" evidence="3"/>
<comment type="catalytic activity">
    <reaction evidence="1">
        <text>Hydrolysis of (1-&gt;3)-beta-D-glucosidic linkages in (1-&gt;3)-beta-D-glucans.</text>
        <dbReference type="EC" id="3.2.1.39"/>
    </reaction>
</comment>
<name>A0AAD7XI53_9STRA</name>
<gene>
    <name evidence="13" type="ORF">CTAYLR_001978</name>
</gene>
<evidence type="ECO:0000256" key="4">
    <source>
        <dbReference type="ARBA" id="ARBA00022801"/>
    </source>
</evidence>
<evidence type="ECO:0000256" key="6">
    <source>
        <dbReference type="ARBA" id="ARBA00023295"/>
    </source>
</evidence>
<feature type="domain" description="Glycosyl hydrolase family 81 N-terminal" evidence="11">
    <location>
        <begin position="122"/>
        <end position="448"/>
    </location>
</feature>
<dbReference type="EMBL" id="JAQMWT010000526">
    <property type="protein sequence ID" value="KAJ8600238.1"/>
    <property type="molecule type" value="Genomic_DNA"/>
</dbReference>
<protein>
    <recommendedName>
        <fullName evidence="3">glucan endo-1,3-beta-D-glucosidase</fullName>
        <ecNumber evidence="3">3.2.1.39</ecNumber>
    </recommendedName>
</protein>
<evidence type="ECO:0000256" key="7">
    <source>
        <dbReference type="ARBA" id="ARBA00023316"/>
    </source>
</evidence>
<dbReference type="Pfam" id="PF17652">
    <property type="entry name" value="Glyco_hydro81C"/>
    <property type="match status" value="1"/>
</dbReference>
<evidence type="ECO:0000256" key="10">
    <source>
        <dbReference type="SAM" id="Phobius"/>
    </source>
</evidence>
<dbReference type="PANTHER" id="PTHR31983:SF0">
    <property type="entry name" value="GLUCAN ENDO-1,3-BETA-D-GLUCOSIDASE 2"/>
    <property type="match status" value="1"/>
</dbReference>
<evidence type="ECO:0000256" key="2">
    <source>
        <dbReference type="ARBA" id="ARBA00010730"/>
    </source>
</evidence>
<dbReference type="AlphaFoldDB" id="A0AAD7XI53"/>
<feature type="transmembrane region" description="Helical" evidence="10">
    <location>
        <begin position="67"/>
        <end position="85"/>
    </location>
</feature>